<comment type="caution">
    <text evidence="2">The sequence shown here is derived from an EMBL/GenBank/DDBJ whole genome shotgun (WGS) entry which is preliminary data.</text>
</comment>
<dbReference type="Gene3D" id="3.30.420.10">
    <property type="entry name" value="Ribonuclease H-like superfamily/Ribonuclease H"/>
    <property type="match status" value="2"/>
</dbReference>
<evidence type="ECO:0000313" key="2">
    <source>
        <dbReference type="EMBL" id="EMI53679.1"/>
    </source>
</evidence>
<dbReference type="SUPFAM" id="SSF53098">
    <property type="entry name" value="Ribonuclease H-like"/>
    <property type="match status" value="1"/>
</dbReference>
<accession>M5TXC2</accession>
<reference evidence="2 3" key="1">
    <citation type="journal article" date="2013" name="Mar. Genomics">
        <title>Expression of sulfatases in Rhodopirellula baltica and the diversity of sulfatases in the genus Rhodopirellula.</title>
        <authorList>
            <person name="Wegner C.E."/>
            <person name="Richter-Heitmann T."/>
            <person name="Klindworth A."/>
            <person name="Klockow C."/>
            <person name="Richter M."/>
            <person name="Achstetter T."/>
            <person name="Glockner F.O."/>
            <person name="Harder J."/>
        </authorList>
    </citation>
    <scope>NUCLEOTIDE SEQUENCE [LARGE SCALE GENOMIC DNA]</scope>
    <source>
        <strain evidence="2 3">SM41</strain>
    </source>
</reference>
<dbReference type="InterPro" id="IPR036397">
    <property type="entry name" value="RNaseH_sf"/>
</dbReference>
<dbReference type="AlphaFoldDB" id="M5TXC2"/>
<feature type="region of interest" description="Disordered" evidence="1">
    <location>
        <begin position="314"/>
        <end position="334"/>
    </location>
</feature>
<organism evidence="2 3">
    <name type="scientific">Rhodopirellula sallentina SM41</name>
    <dbReference type="NCBI Taxonomy" id="1263870"/>
    <lineage>
        <taxon>Bacteria</taxon>
        <taxon>Pseudomonadati</taxon>
        <taxon>Planctomycetota</taxon>
        <taxon>Planctomycetia</taxon>
        <taxon>Pirellulales</taxon>
        <taxon>Pirellulaceae</taxon>
        <taxon>Rhodopirellula</taxon>
    </lineage>
</organism>
<dbReference type="OrthoDB" id="5498373at2"/>
<dbReference type="PATRIC" id="fig|1263870.3.peg.5177"/>
<evidence type="ECO:0000313" key="3">
    <source>
        <dbReference type="Proteomes" id="UP000011885"/>
    </source>
</evidence>
<dbReference type="GO" id="GO:0003676">
    <property type="term" value="F:nucleic acid binding"/>
    <property type="evidence" value="ECO:0007669"/>
    <property type="project" value="InterPro"/>
</dbReference>
<protein>
    <submittedName>
        <fullName evidence="2">Uncharacterized protein</fullName>
    </submittedName>
</protein>
<sequence>MWLIAIDEAGYGPKLGPLVVAASAWRCSEVGERSDSPRCETSVDQMTPDPFRELGKPVRVGRTSVRVDDSKQVFRGGILAPLHAAVSVAHHACGRDEASLAQRLPTLLPIDYQNLCEVAWLKDIGGRQDDPIKFAATSDTEAAREQWSRCQWRLVDVAARMVDAATFNRFCSGDADHSPRGNKSDLLGETSLRLASLLIDQVTANNQTADTQTVDAENDEPVELYFDRHGGRRYYTGVIQSVFGTEPVRVIDESKTQSVYATEYRGRSLRLHFTVKGDRFIPVALSSLHAKYLRELAMASLNAFFRAEVEKTNAGRKSASSGQESPVNEFRPTAGYPVDADRFIETIRPTMQRLAIEDRQLIRSR</sequence>
<dbReference type="EMBL" id="ANOH01000335">
    <property type="protein sequence ID" value="EMI53679.1"/>
    <property type="molecule type" value="Genomic_DNA"/>
</dbReference>
<proteinExistence type="predicted"/>
<gene>
    <name evidence="2" type="ORF">RSSM_04895</name>
</gene>
<name>M5TXC2_9BACT</name>
<evidence type="ECO:0000256" key="1">
    <source>
        <dbReference type="SAM" id="MobiDB-lite"/>
    </source>
</evidence>
<dbReference type="RefSeq" id="WP_008684329.1">
    <property type="nucleotide sequence ID" value="NZ_ANOH01000335.1"/>
</dbReference>
<dbReference type="Proteomes" id="UP000011885">
    <property type="component" value="Unassembled WGS sequence"/>
</dbReference>
<dbReference type="InterPro" id="IPR012337">
    <property type="entry name" value="RNaseH-like_sf"/>
</dbReference>
<keyword evidence="3" id="KW-1185">Reference proteome</keyword>